<protein>
    <recommendedName>
        <fullName evidence="1">Nucleoside phosphorylase domain-containing protein</fullName>
    </recommendedName>
</protein>
<sequence>MHLNREEWLRLAGLHEKDIPDLVILEGTWWDRKSYEKRLAYLENVRESQFPNMYLGSYHNQTILFCSAYGAPRAVEPVHIFGSMGTRTVIQIGSCGGLQNSIQTGDIVLPEKARIGEGASQYYGHTDVSYPDPHLVSRAAELAEQR</sequence>
<dbReference type="AlphaFoldDB" id="A0A383DK67"/>
<dbReference type="SUPFAM" id="SSF53167">
    <property type="entry name" value="Purine and uridine phosphorylases"/>
    <property type="match status" value="1"/>
</dbReference>
<evidence type="ECO:0000313" key="2">
    <source>
        <dbReference type="EMBL" id="SVE44896.1"/>
    </source>
</evidence>
<dbReference type="Pfam" id="PF01048">
    <property type="entry name" value="PNP_UDP_1"/>
    <property type="match status" value="1"/>
</dbReference>
<feature type="domain" description="Nucleoside phosphorylase" evidence="1">
    <location>
        <begin position="39"/>
        <end position="144"/>
    </location>
</feature>
<dbReference type="EMBL" id="UINC01218037">
    <property type="protein sequence ID" value="SVE44896.1"/>
    <property type="molecule type" value="Genomic_DNA"/>
</dbReference>
<dbReference type="Gene3D" id="3.40.50.1580">
    <property type="entry name" value="Nucleoside phosphorylase domain"/>
    <property type="match status" value="1"/>
</dbReference>
<dbReference type="GO" id="GO:0009116">
    <property type="term" value="P:nucleoside metabolic process"/>
    <property type="evidence" value="ECO:0007669"/>
    <property type="project" value="InterPro"/>
</dbReference>
<dbReference type="InterPro" id="IPR000845">
    <property type="entry name" value="Nucleoside_phosphorylase_d"/>
</dbReference>
<feature type="non-terminal residue" evidence="2">
    <location>
        <position position="146"/>
    </location>
</feature>
<name>A0A383DK67_9ZZZZ</name>
<evidence type="ECO:0000259" key="1">
    <source>
        <dbReference type="Pfam" id="PF01048"/>
    </source>
</evidence>
<accession>A0A383DK67</accession>
<dbReference type="InterPro" id="IPR035994">
    <property type="entry name" value="Nucleoside_phosphorylase_sf"/>
</dbReference>
<gene>
    <name evidence="2" type="ORF">METZ01_LOCUS497750</name>
</gene>
<organism evidence="2">
    <name type="scientific">marine metagenome</name>
    <dbReference type="NCBI Taxonomy" id="408172"/>
    <lineage>
        <taxon>unclassified sequences</taxon>
        <taxon>metagenomes</taxon>
        <taxon>ecological metagenomes</taxon>
    </lineage>
</organism>
<proteinExistence type="predicted"/>
<reference evidence="2" key="1">
    <citation type="submission" date="2018-05" db="EMBL/GenBank/DDBJ databases">
        <authorList>
            <person name="Lanie J.A."/>
            <person name="Ng W.-L."/>
            <person name="Kazmierczak K.M."/>
            <person name="Andrzejewski T.M."/>
            <person name="Davidsen T.M."/>
            <person name="Wayne K.J."/>
            <person name="Tettelin H."/>
            <person name="Glass J.I."/>
            <person name="Rusch D."/>
            <person name="Podicherti R."/>
            <person name="Tsui H.-C.T."/>
            <person name="Winkler M.E."/>
        </authorList>
    </citation>
    <scope>NUCLEOTIDE SEQUENCE</scope>
</reference>
<dbReference type="GO" id="GO:0003824">
    <property type="term" value="F:catalytic activity"/>
    <property type="evidence" value="ECO:0007669"/>
    <property type="project" value="InterPro"/>
</dbReference>